<sequence length="1128" mass="127258">MPGRTRPDSQTNTEDLLLEVSEIFDQVQNTSANHQKNIVALHKIFVDLAQLRGRTKDGDTILIGERKFEQATYSVLLRLLESKKGVPGDLVVKFFGGFVKCLNEKGRSRMTQMSMQTSEYHLIAGEDPIDEDDIDEYNVAYTPAARFTERLLDKLLFKGFGSKEKVTRYRTVQLCSELVFNLGEIETRIYYELRSRLLGRISDKEHNIRSQAAIALCKFYGIDDPAELKEKQLEPLSEVLFESLAYDPQAEVRRAVLVNLPVNKITIPPILERSRDVDVTTRKLVYTVLERNVTIGDEEELTIGFAHPRALSMELRESIVRNGLGDRNENVRAAAAKLIERWVETADMTDNGKAPGDESGLVGLLKMFDLRTDKIIGDAIIRIFESNPQILNGITFNDTYWTSLSPEKAFLARTCVEFCESRKDDARLEAILPVVTSFAFRLQEHFNDLVDSIRSFDQDACNLDDEARYLRQDELDGRESVVMEMLKIAISLDYGDEIGRRKMDSLTRDMLIHDFLPDDLVAPCMEVLSRLADSERDLIRVVAIEIVQALRDPGDDEDEDVDQDIDLDASFDSLAPTPSPTRSRKAASKSREEMSEAEKAHADKIDKRCLRICESMLERVNGTLENNSSLDGIVKELIYPAVQRKDGDLREQGFRCLGLISLISKNIAKMALAFFIKQMKIEQNPEELRVIVMQAVFDTLMKYDQGVMVEPHTTAAWIGHFTQLLESDDSSEEFRAVLCMGLAKLALPGVLVDENIMKLLLIDYFSPKNVKNQKLKQCLSFFFQAYCASSMDNQKIISSLFMPVFCALCDLDDDDEMASSAQIAGMFLDWTHPNTLYVDKENEQVVPASESSCLQFSIARDIVKEFLNKDSQLFKDHKKVLCQQLPKLYLPDDVDEDTVRYLHLLIDKVPSCRPFSDAVSKNAFAKFQSLFVKTYEKQLEGLSAAEYLSHEEHQAEAQFLNDIIPLEDEFAPPWEFMVIFRRSGSVTSSAAEDDPSTSNKTAQTRKGKAKRARLSSSDGSDSDDNDGDDGDEEQGSATASSRRSSPAPTRTMPKRQATRKPLVEIITISSESEEEEDTPRNVRARPVLNAKQEVRGNLKNEQVSQVSVGHDEGDSEDEDEVSGLLADV</sequence>
<proteinExistence type="predicted"/>
<name>A0ACC1U0E2_9AGAR</name>
<gene>
    <name evidence="1" type="ORF">F5876DRAFT_77014</name>
</gene>
<keyword evidence="2" id="KW-1185">Reference proteome</keyword>
<comment type="caution">
    <text evidence="1">The sequence shown here is derived from an EMBL/GenBank/DDBJ whole genome shotgun (WGS) entry which is preliminary data.</text>
</comment>
<evidence type="ECO:0000313" key="2">
    <source>
        <dbReference type="Proteomes" id="UP001163835"/>
    </source>
</evidence>
<protein>
    <submittedName>
        <fullName evidence="1">Nuclear condensing complex subunit</fullName>
    </submittedName>
</protein>
<evidence type="ECO:0000313" key="1">
    <source>
        <dbReference type="EMBL" id="KAJ3810179.1"/>
    </source>
</evidence>
<reference evidence="1" key="1">
    <citation type="submission" date="2022-09" db="EMBL/GenBank/DDBJ databases">
        <title>A Global Phylogenomic Analysis of the Shiitake Genus Lentinula.</title>
        <authorList>
            <consortium name="DOE Joint Genome Institute"/>
            <person name="Sierra-Patev S."/>
            <person name="Min B."/>
            <person name="Naranjo-Ortiz M."/>
            <person name="Looney B."/>
            <person name="Konkel Z."/>
            <person name="Slot J.C."/>
            <person name="Sakamoto Y."/>
            <person name="Steenwyk J.L."/>
            <person name="Rokas A."/>
            <person name="Carro J."/>
            <person name="Camarero S."/>
            <person name="Ferreira P."/>
            <person name="Molpeceres G."/>
            <person name="Ruiz-Duenas F.J."/>
            <person name="Serrano A."/>
            <person name="Henrissat B."/>
            <person name="Drula E."/>
            <person name="Hughes K.W."/>
            <person name="Mata J.L."/>
            <person name="Ishikawa N.K."/>
            <person name="Vargas-Isla R."/>
            <person name="Ushijima S."/>
            <person name="Smith C.A."/>
            <person name="Ahrendt S."/>
            <person name="Andreopoulos W."/>
            <person name="He G."/>
            <person name="Labutti K."/>
            <person name="Lipzen A."/>
            <person name="Ng V."/>
            <person name="Riley R."/>
            <person name="Sandor L."/>
            <person name="Barry K."/>
            <person name="Martinez A.T."/>
            <person name="Xiao Y."/>
            <person name="Gibbons J.G."/>
            <person name="Terashima K."/>
            <person name="Grigoriev I.V."/>
            <person name="Hibbett D.S."/>
        </authorList>
    </citation>
    <scope>NUCLEOTIDE SEQUENCE</scope>
    <source>
        <strain evidence="1">TMI1499</strain>
    </source>
</reference>
<dbReference type="Proteomes" id="UP001163835">
    <property type="component" value="Unassembled WGS sequence"/>
</dbReference>
<dbReference type="EMBL" id="MU795115">
    <property type="protein sequence ID" value="KAJ3810179.1"/>
    <property type="molecule type" value="Genomic_DNA"/>
</dbReference>
<organism evidence="1 2">
    <name type="scientific">Lentinula aff. lateritia</name>
    <dbReference type="NCBI Taxonomy" id="2804960"/>
    <lineage>
        <taxon>Eukaryota</taxon>
        <taxon>Fungi</taxon>
        <taxon>Dikarya</taxon>
        <taxon>Basidiomycota</taxon>
        <taxon>Agaricomycotina</taxon>
        <taxon>Agaricomycetes</taxon>
        <taxon>Agaricomycetidae</taxon>
        <taxon>Agaricales</taxon>
        <taxon>Marasmiineae</taxon>
        <taxon>Omphalotaceae</taxon>
        <taxon>Lentinula</taxon>
    </lineage>
</organism>
<accession>A0ACC1U0E2</accession>